<organism evidence="2 3">
    <name type="scientific">Trematosphaeria pertusa</name>
    <dbReference type="NCBI Taxonomy" id="390896"/>
    <lineage>
        <taxon>Eukaryota</taxon>
        <taxon>Fungi</taxon>
        <taxon>Dikarya</taxon>
        <taxon>Ascomycota</taxon>
        <taxon>Pezizomycotina</taxon>
        <taxon>Dothideomycetes</taxon>
        <taxon>Pleosporomycetidae</taxon>
        <taxon>Pleosporales</taxon>
        <taxon>Massarineae</taxon>
        <taxon>Trematosphaeriaceae</taxon>
        <taxon>Trematosphaeria</taxon>
    </lineage>
</organism>
<accession>A0A6A6HTJ4</accession>
<proteinExistence type="predicted"/>
<dbReference type="EMBL" id="ML987214">
    <property type="protein sequence ID" value="KAF2241078.1"/>
    <property type="molecule type" value="Genomic_DNA"/>
</dbReference>
<sequence>MLHYEIIHYCDIPPEQKRNLAVALTSLHCRTFSAPSIFVNVTFQHYTSEGWTAGKLGCCQTVFVGGRRVHTNYIHAHIRPRTPHNQAKLNTLTTEIMRLWDEIIVRSKPSRGSRYKPKEPPGRLGESRALHNVFIMQDIAAGAEQGFILPIAGEDGKWIEENMAEFERRAKDGDESMRALAEEVKTGLGSGPVLKSKL</sequence>
<gene>
    <name evidence="2" type="ORF">BU26DRAFT_187066</name>
</gene>
<dbReference type="Gene3D" id="3.30.429.10">
    <property type="entry name" value="Macrophage Migration Inhibitory Factor"/>
    <property type="match status" value="1"/>
</dbReference>
<dbReference type="AlphaFoldDB" id="A0A6A6HTJ4"/>
<evidence type="ECO:0000256" key="1">
    <source>
        <dbReference type="SAM" id="MobiDB-lite"/>
    </source>
</evidence>
<evidence type="ECO:0008006" key="4">
    <source>
        <dbReference type="Google" id="ProtNLM"/>
    </source>
</evidence>
<dbReference type="Proteomes" id="UP000800094">
    <property type="component" value="Unassembled WGS sequence"/>
</dbReference>
<dbReference type="InterPro" id="IPR014347">
    <property type="entry name" value="Tautomerase/MIF_sf"/>
</dbReference>
<keyword evidence="3" id="KW-1185">Reference proteome</keyword>
<dbReference type="SUPFAM" id="SSF55331">
    <property type="entry name" value="Tautomerase/MIF"/>
    <property type="match status" value="1"/>
</dbReference>
<evidence type="ECO:0000313" key="3">
    <source>
        <dbReference type="Proteomes" id="UP000800094"/>
    </source>
</evidence>
<name>A0A6A6HTJ4_9PLEO</name>
<reference evidence="2" key="1">
    <citation type="journal article" date="2020" name="Stud. Mycol.">
        <title>101 Dothideomycetes genomes: a test case for predicting lifestyles and emergence of pathogens.</title>
        <authorList>
            <person name="Haridas S."/>
            <person name="Albert R."/>
            <person name="Binder M."/>
            <person name="Bloem J."/>
            <person name="Labutti K."/>
            <person name="Salamov A."/>
            <person name="Andreopoulos B."/>
            <person name="Baker S."/>
            <person name="Barry K."/>
            <person name="Bills G."/>
            <person name="Bluhm B."/>
            <person name="Cannon C."/>
            <person name="Castanera R."/>
            <person name="Culley D."/>
            <person name="Daum C."/>
            <person name="Ezra D."/>
            <person name="Gonzalez J."/>
            <person name="Henrissat B."/>
            <person name="Kuo A."/>
            <person name="Liang C."/>
            <person name="Lipzen A."/>
            <person name="Lutzoni F."/>
            <person name="Magnuson J."/>
            <person name="Mondo S."/>
            <person name="Nolan M."/>
            <person name="Ohm R."/>
            <person name="Pangilinan J."/>
            <person name="Park H.-J."/>
            <person name="Ramirez L."/>
            <person name="Alfaro M."/>
            <person name="Sun H."/>
            <person name="Tritt A."/>
            <person name="Yoshinaga Y."/>
            <person name="Zwiers L.-H."/>
            <person name="Turgeon B."/>
            <person name="Goodwin S."/>
            <person name="Spatafora J."/>
            <person name="Crous P."/>
            <person name="Grigoriev I."/>
        </authorList>
    </citation>
    <scope>NUCLEOTIDE SEQUENCE</scope>
    <source>
        <strain evidence="2">CBS 122368</strain>
    </source>
</reference>
<evidence type="ECO:0000313" key="2">
    <source>
        <dbReference type="EMBL" id="KAF2241078.1"/>
    </source>
</evidence>
<feature type="region of interest" description="Disordered" evidence="1">
    <location>
        <begin position="169"/>
        <end position="198"/>
    </location>
</feature>
<feature type="compositionally biased region" description="Basic and acidic residues" evidence="1">
    <location>
        <begin position="169"/>
        <end position="185"/>
    </location>
</feature>
<dbReference type="GeneID" id="54573801"/>
<dbReference type="OrthoDB" id="9981319at2759"/>
<protein>
    <recommendedName>
        <fullName evidence="4">Tautomerase cis-CaaD-like domain-containing protein</fullName>
    </recommendedName>
</protein>
<dbReference type="RefSeq" id="XP_033676082.1">
    <property type="nucleotide sequence ID" value="XM_033820471.1"/>
</dbReference>